<keyword evidence="4" id="KW-0966">Cell projection</keyword>
<dbReference type="InterPro" id="IPR013974">
    <property type="entry name" value="SAF"/>
</dbReference>
<keyword evidence="4" id="KW-0282">Flagellum</keyword>
<dbReference type="EMBL" id="MSGO01000036">
    <property type="protein sequence ID" value="OLL14460.1"/>
    <property type="molecule type" value="Genomic_DNA"/>
</dbReference>
<comment type="caution">
    <text evidence="4">The sequence shown here is derived from an EMBL/GenBank/DDBJ whole genome shotgun (WGS) entry which is preliminary data.</text>
</comment>
<evidence type="ECO:0000256" key="2">
    <source>
        <dbReference type="SAM" id="Phobius"/>
    </source>
</evidence>
<organism evidence="4 5">
    <name type="scientific">Actinomyces oris</name>
    <dbReference type="NCBI Taxonomy" id="544580"/>
    <lineage>
        <taxon>Bacteria</taxon>
        <taxon>Bacillati</taxon>
        <taxon>Actinomycetota</taxon>
        <taxon>Actinomycetes</taxon>
        <taxon>Actinomycetales</taxon>
        <taxon>Actinomycetaceae</taxon>
        <taxon>Actinomyces</taxon>
    </lineage>
</organism>
<feature type="domain" description="SAF" evidence="3">
    <location>
        <begin position="71"/>
        <end position="133"/>
    </location>
</feature>
<dbReference type="Proteomes" id="UP000185736">
    <property type="component" value="Unassembled WGS sequence"/>
</dbReference>
<evidence type="ECO:0000259" key="3">
    <source>
        <dbReference type="SMART" id="SM00858"/>
    </source>
</evidence>
<sequence length="236" mass="24252">MASRLSGRASERHDRHSGKERRVRPREGVDSARLPSAPRERRPLLAALAVLLIVGGALLAGLLAVQMDKRVQMLAAADTIQAGQTIAKENLVSASVSSDLRTLIPADQIDQVIGRTARVEVAKGQLLDASQIATAPVPGGDQQVVGVSVASGRFPAGGLGAGDMVDVVDVGNQSVSIEGAQVLKATPSSGTQDDWTSGAVISLVVKRSDAAKLASASANGTIAVVQTATNQPIKES</sequence>
<keyword evidence="2" id="KW-1133">Transmembrane helix</keyword>
<dbReference type="Gene3D" id="3.90.1210.10">
    <property type="entry name" value="Antifreeze-like/N-acetylneuraminic acid synthase C-terminal domain"/>
    <property type="match status" value="1"/>
</dbReference>
<reference evidence="4 5" key="1">
    <citation type="submission" date="2016-12" db="EMBL/GenBank/DDBJ databases">
        <title>Genomic comparison of strains in the 'Actinomyces naeslundii' group.</title>
        <authorList>
            <person name="Mughal S.R."/>
            <person name="Do T."/>
            <person name="Gilbert S.C."/>
            <person name="Witherden E.A."/>
            <person name="Didelot X."/>
            <person name="Beighton D."/>
        </authorList>
    </citation>
    <scope>NUCLEOTIDE SEQUENCE [LARGE SCALE GENOMIC DNA]</scope>
    <source>
        <strain evidence="4 5">S64C</strain>
    </source>
</reference>
<dbReference type="Pfam" id="PF08666">
    <property type="entry name" value="SAF"/>
    <property type="match status" value="1"/>
</dbReference>
<evidence type="ECO:0000313" key="4">
    <source>
        <dbReference type="EMBL" id="OLL14460.1"/>
    </source>
</evidence>
<dbReference type="SMART" id="SM00858">
    <property type="entry name" value="SAF"/>
    <property type="match status" value="1"/>
</dbReference>
<proteinExistence type="predicted"/>
<evidence type="ECO:0000313" key="5">
    <source>
        <dbReference type="Proteomes" id="UP000185736"/>
    </source>
</evidence>
<accession>A0A1Q8I047</accession>
<feature type="compositionally biased region" description="Basic residues" evidence="1">
    <location>
        <begin position="15"/>
        <end position="24"/>
    </location>
</feature>
<feature type="region of interest" description="Disordered" evidence="1">
    <location>
        <begin position="1"/>
        <end position="35"/>
    </location>
</feature>
<keyword evidence="4" id="KW-0969">Cilium</keyword>
<name>A0A1Q8I047_9ACTO</name>
<evidence type="ECO:0000256" key="1">
    <source>
        <dbReference type="SAM" id="MobiDB-lite"/>
    </source>
</evidence>
<feature type="transmembrane region" description="Helical" evidence="2">
    <location>
        <begin position="44"/>
        <end position="65"/>
    </location>
</feature>
<protein>
    <submittedName>
        <fullName evidence="4">Flagellar biosynthesis protein FlgA</fullName>
    </submittedName>
</protein>
<gene>
    <name evidence="4" type="ORF">BKH32_08255</name>
</gene>
<keyword evidence="2" id="KW-0812">Transmembrane</keyword>
<dbReference type="AlphaFoldDB" id="A0A1Q8I047"/>
<keyword evidence="2" id="KW-0472">Membrane</keyword>